<evidence type="ECO:0000256" key="7">
    <source>
        <dbReference type="ARBA" id="ARBA00023157"/>
    </source>
</evidence>
<evidence type="ECO:0000256" key="2">
    <source>
        <dbReference type="ARBA" id="ARBA00012513"/>
    </source>
</evidence>
<dbReference type="AlphaFoldDB" id="A0A7T7HNN3"/>
<reference evidence="13 14" key="1">
    <citation type="submission" date="2020-12" db="EMBL/GenBank/DDBJ databases">
        <authorList>
            <person name="Zheng R.K."/>
            <person name="Sun C.M."/>
        </authorList>
    </citation>
    <scope>NUCLEOTIDE SEQUENCE [LARGE SCALE GENOMIC DNA]</scope>
    <source>
        <strain evidence="13 14">ZRK001</strain>
    </source>
</reference>
<dbReference type="GO" id="GO:0004674">
    <property type="term" value="F:protein serine/threonine kinase activity"/>
    <property type="evidence" value="ECO:0007669"/>
    <property type="project" value="UniProtKB-KW"/>
</dbReference>
<keyword evidence="4 12" id="KW-0732">Signal</keyword>
<dbReference type="KEGG" id="mlut:JET14_09555"/>
<evidence type="ECO:0000256" key="11">
    <source>
        <dbReference type="ARBA" id="ARBA00048679"/>
    </source>
</evidence>
<evidence type="ECO:0000256" key="12">
    <source>
        <dbReference type="SAM" id="SignalP"/>
    </source>
</evidence>
<gene>
    <name evidence="13" type="ORF">JET14_09555</name>
</gene>
<proteinExistence type="predicted"/>
<keyword evidence="8" id="KW-0675">Receptor</keyword>
<keyword evidence="9" id="KW-0325">Glycoprotein</keyword>
<organism evidence="13 14">
    <name type="scientific">Martelella lutilitoris</name>
    <dbReference type="NCBI Taxonomy" id="2583532"/>
    <lineage>
        <taxon>Bacteria</taxon>
        <taxon>Pseudomonadati</taxon>
        <taxon>Pseudomonadota</taxon>
        <taxon>Alphaproteobacteria</taxon>
        <taxon>Hyphomicrobiales</taxon>
        <taxon>Aurantimonadaceae</taxon>
        <taxon>Martelella</taxon>
    </lineage>
</organism>
<dbReference type="PANTHER" id="PTHR47460">
    <property type="entry name" value="SERINE/THREONINE-PROTEIN KINASE-LIKE PROTEIN ACR4"/>
    <property type="match status" value="1"/>
</dbReference>
<sequence length="300" mass="33229">MKNRQLMVLTLCVGTLVSCSTEASDTSEIMCWGGNLAPSAQPPSGVKFRDYEIQTTFACGITDQDNLACWGEDDWHRYAPVGMKVKKLSLAGVIGCVLDTKDQIFCWGNNQSGQLNPPTRVVQGREIDDVFTNGQEVCAREKGGGMYCWGWWGSPASWSSEVMNLKIDQFASHQDFACWSELDKDGYTCTFGFSGEKRVHSDEGRVKRLHVEAYGKTRVLLESGELITYNGEGEVVGNGHGILDFDGGIVSNCWLDQSHEVSCHYGGKRFEYDIPNTMPPPKTRFDHIAVTNQNVCGALR</sequence>
<dbReference type="PANTHER" id="PTHR47460:SF1">
    <property type="entry name" value="SERINE_THREONINE-PROTEIN KINASE-LIKE PROTEIN ACR4"/>
    <property type="match status" value="1"/>
</dbReference>
<keyword evidence="5" id="KW-1133">Transmembrane helix</keyword>
<evidence type="ECO:0000313" key="13">
    <source>
        <dbReference type="EMBL" id="QQM32352.1"/>
    </source>
</evidence>
<evidence type="ECO:0000256" key="8">
    <source>
        <dbReference type="ARBA" id="ARBA00023170"/>
    </source>
</evidence>
<evidence type="ECO:0000256" key="4">
    <source>
        <dbReference type="ARBA" id="ARBA00022729"/>
    </source>
</evidence>
<evidence type="ECO:0000313" key="14">
    <source>
        <dbReference type="Proteomes" id="UP000596083"/>
    </source>
</evidence>
<comment type="subcellular location">
    <subcellularLocation>
        <location evidence="1">Membrane</location>
        <topology evidence="1">Single-pass type I membrane protein</topology>
    </subcellularLocation>
</comment>
<dbReference type="EMBL" id="CP066786">
    <property type="protein sequence ID" value="QQM32352.1"/>
    <property type="molecule type" value="Genomic_DNA"/>
</dbReference>
<evidence type="ECO:0000256" key="5">
    <source>
        <dbReference type="ARBA" id="ARBA00022989"/>
    </source>
</evidence>
<dbReference type="RefSeq" id="WP_200337800.1">
    <property type="nucleotide sequence ID" value="NZ_CP066786.1"/>
</dbReference>
<protein>
    <recommendedName>
        <fullName evidence="2">non-specific serine/threonine protein kinase</fullName>
        <ecNumber evidence="2">2.7.11.1</ecNumber>
    </recommendedName>
</protein>
<feature type="signal peptide" evidence="12">
    <location>
        <begin position="1"/>
        <end position="23"/>
    </location>
</feature>
<evidence type="ECO:0000256" key="10">
    <source>
        <dbReference type="ARBA" id="ARBA00047899"/>
    </source>
</evidence>
<dbReference type="GO" id="GO:0016020">
    <property type="term" value="C:membrane"/>
    <property type="evidence" value="ECO:0007669"/>
    <property type="project" value="UniProtKB-SubCell"/>
</dbReference>
<keyword evidence="6" id="KW-0472">Membrane</keyword>
<evidence type="ECO:0000256" key="6">
    <source>
        <dbReference type="ARBA" id="ARBA00023136"/>
    </source>
</evidence>
<keyword evidence="3" id="KW-0812">Transmembrane</keyword>
<dbReference type="EC" id="2.7.11.1" evidence="2"/>
<dbReference type="Gene3D" id="2.130.10.30">
    <property type="entry name" value="Regulator of chromosome condensation 1/beta-lactamase-inhibitor protein II"/>
    <property type="match status" value="1"/>
</dbReference>
<name>A0A7T7HNN3_9HYPH</name>
<dbReference type="Proteomes" id="UP000596083">
    <property type="component" value="Chromosome"/>
</dbReference>
<dbReference type="SUPFAM" id="SSF50985">
    <property type="entry name" value="RCC1/BLIP-II"/>
    <property type="match status" value="1"/>
</dbReference>
<evidence type="ECO:0000256" key="3">
    <source>
        <dbReference type="ARBA" id="ARBA00022692"/>
    </source>
</evidence>
<feature type="chain" id="PRO_5032462855" description="non-specific serine/threonine protein kinase" evidence="12">
    <location>
        <begin position="24"/>
        <end position="300"/>
    </location>
</feature>
<keyword evidence="7" id="KW-1015">Disulfide bond</keyword>
<dbReference type="PROSITE" id="PS51257">
    <property type="entry name" value="PROKAR_LIPOPROTEIN"/>
    <property type="match status" value="1"/>
</dbReference>
<accession>A0A7T7HNN3</accession>
<dbReference type="InterPro" id="IPR009091">
    <property type="entry name" value="RCC1/BLIP-II"/>
</dbReference>
<comment type="catalytic activity">
    <reaction evidence="10">
        <text>L-threonyl-[protein] + ATP = O-phospho-L-threonyl-[protein] + ADP + H(+)</text>
        <dbReference type="Rhea" id="RHEA:46608"/>
        <dbReference type="Rhea" id="RHEA-COMP:11060"/>
        <dbReference type="Rhea" id="RHEA-COMP:11605"/>
        <dbReference type="ChEBI" id="CHEBI:15378"/>
        <dbReference type="ChEBI" id="CHEBI:30013"/>
        <dbReference type="ChEBI" id="CHEBI:30616"/>
        <dbReference type="ChEBI" id="CHEBI:61977"/>
        <dbReference type="ChEBI" id="CHEBI:456216"/>
        <dbReference type="EC" id="2.7.11.1"/>
    </reaction>
</comment>
<comment type="catalytic activity">
    <reaction evidence="11">
        <text>L-seryl-[protein] + ATP = O-phospho-L-seryl-[protein] + ADP + H(+)</text>
        <dbReference type="Rhea" id="RHEA:17989"/>
        <dbReference type="Rhea" id="RHEA-COMP:9863"/>
        <dbReference type="Rhea" id="RHEA-COMP:11604"/>
        <dbReference type="ChEBI" id="CHEBI:15378"/>
        <dbReference type="ChEBI" id="CHEBI:29999"/>
        <dbReference type="ChEBI" id="CHEBI:30616"/>
        <dbReference type="ChEBI" id="CHEBI:83421"/>
        <dbReference type="ChEBI" id="CHEBI:456216"/>
        <dbReference type="EC" id="2.7.11.1"/>
    </reaction>
</comment>
<evidence type="ECO:0000256" key="1">
    <source>
        <dbReference type="ARBA" id="ARBA00004479"/>
    </source>
</evidence>
<evidence type="ECO:0000256" key="9">
    <source>
        <dbReference type="ARBA" id="ARBA00023180"/>
    </source>
</evidence>